<name>A0ABR9JPR7_9ACTN</name>
<keyword evidence="2" id="KW-1185">Reference proteome</keyword>
<accession>A0ABR9JPR7</accession>
<dbReference type="InterPro" id="IPR036689">
    <property type="entry name" value="ESAT-6-like_sf"/>
</dbReference>
<evidence type="ECO:0000313" key="1">
    <source>
        <dbReference type="EMBL" id="MBE1532569.1"/>
    </source>
</evidence>
<sequence>MTEPQIRVDLDSIADAVELFEQVRTEFVNCLEALNDDLRVHLALWEGESRRAYDLVQEEWKEAADDMADQVAYLRHWLTISHRNFSGALDATLKTWQVD</sequence>
<dbReference type="SUPFAM" id="SSF140453">
    <property type="entry name" value="EsxAB dimer-like"/>
    <property type="match status" value="1"/>
</dbReference>
<reference evidence="1 2" key="1">
    <citation type="submission" date="2020-10" db="EMBL/GenBank/DDBJ databases">
        <title>Sequencing the genomes of 1000 actinobacteria strains.</title>
        <authorList>
            <person name="Klenk H.-P."/>
        </authorList>
    </citation>
    <scope>NUCLEOTIDE SEQUENCE [LARGE SCALE GENOMIC DNA]</scope>
    <source>
        <strain evidence="1 2">DSM 46744</strain>
    </source>
</reference>
<dbReference type="Pfam" id="PF06013">
    <property type="entry name" value="WXG100"/>
    <property type="match status" value="1"/>
</dbReference>
<protein>
    <submittedName>
        <fullName evidence="1">WXG100 family type VII secretion target</fullName>
    </submittedName>
</protein>
<dbReference type="Proteomes" id="UP000627838">
    <property type="component" value="Unassembled WGS sequence"/>
</dbReference>
<gene>
    <name evidence="1" type="ORF">H4W34_002402</name>
</gene>
<dbReference type="RefSeq" id="WP_192759241.1">
    <property type="nucleotide sequence ID" value="NZ_JADBDZ010000001.1"/>
</dbReference>
<proteinExistence type="predicted"/>
<comment type="caution">
    <text evidence="1">The sequence shown here is derived from an EMBL/GenBank/DDBJ whole genome shotgun (WGS) entry which is preliminary data.</text>
</comment>
<evidence type="ECO:0000313" key="2">
    <source>
        <dbReference type="Proteomes" id="UP000627838"/>
    </source>
</evidence>
<dbReference type="InterPro" id="IPR010310">
    <property type="entry name" value="T7SS_ESAT-6-like"/>
</dbReference>
<organism evidence="1 2">
    <name type="scientific">Actinomadura algeriensis</name>
    <dbReference type="NCBI Taxonomy" id="1679523"/>
    <lineage>
        <taxon>Bacteria</taxon>
        <taxon>Bacillati</taxon>
        <taxon>Actinomycetota</taxon>
        <taxon>Actinomycetes</taxon>
        <taxon>Streptosporangiales</taxon>
        <taxon>Thermomonosporaceae</taxon>
        <taxon>Actinomadura</taxon>
    </lineage>
</organism>
<dbReference type="Gene3D" id="1.10.287.1060">
    <property type="entry name" value="ESAT-6-like"/>
    <property type="match status" value="1"/>
</dbReference>
<dbReference type="EMBL" id="JADBDZ010000001">
    <property type="protein sequence ID" value="MBE1532569.1"/>
    <property type="molecule type" value="Genomic_DNA"/>
</dbReference>